<evidence type="ECO:0000313" key="16">
    <source>
        <dbReference type="EMBL" id="EGD47340.1"/>
    </source>
</evidence>
<keyword evidence="5 13" id="KW-0812">Transmembrane</keyword>
<dbReference type="HAMAP" id="MF_01398">
    <property type="entry name" value="ATP_synth_b_bprime"/>
    <property type="match status" value="1"/>
</dbReference>
<dbReference type="Proteomes" id="UP000003860">
    <property type="component" value="Unassembled WGS sequence"/>
</dbReference>
<feature type="coiled-coil region" evidence="15">
    <location>
        <begin position="32"/>
        <end position="128"/>
    </location>
</feature>
<dbReference type="PANTHER" id="PTHR33445">
    <property type="entry name" value="ATP SYNTHASE SUBUNIT B', CHLOROPLASTIC"/>
    <property type="match status" value="1"/>
</dbReference>
<dbReference type="OrthoDB" id="9795863at2"/>
<gene>
    <name evidence="13" type="primary">atpF</name>
    <name evidence="16" type="ORF">Cpap_1923</name>
</gene>
<reference evidence="16" key="1">
    <citation type="submission" date="2009-07" db="EMBL/GenBank/DDBJ databases">
        <authorList>
            <consortium name="US DOE Joint Genome Institute (JGI-PGF)"/>
            <person name="Lucas S."/>
            <person name="Copeland A."/>
            <person name="Lapidus A."/>
            <person name="Glavina del Rio T."/>
            <person name="Tice H."/>
            <person name="Bruce D."/>
            <person name="Goodwin L."/>
            <person name="Pitluck S."/>
            <person name="Larimer F."/>
            <person name="Land M.L."/>
            <person name="Mouttaki H."/>
            <person name="He Z."/>
            <person name="Zhou J."/>
            <person name="Hemme C.L."/>
        </authorList>
    </citation>
    <scope>NUCLEOTIDE SEQUENCE</scope>
    <source>
        <strain evidence="16">DSM 2782</strain>
    </source>
</reference>
<keyword evidence="2 13" id="KW-0813">Transport</keyword>
<evidence type="ECO:0000256" key="12">
    <source>
        <dbReference type="ARBA" id="ARBA00037847"/>
    </source>
</evidence>
<dbReference type="SUPFAM" id="SSF81573">
    <property type="entry name" value="F1F0 ATP synthase subunit B, membrane domain"/>
    <property type="match status" value="1"/>
</dbReference>
<keyword evidence="15" id="KW-0175">Coiled coil</keyword>
<name>F1TDP4_9FIRM</name>
<organism evidence="16 17">
    <name type="scientific">Ruminiclostridium papyrosolvens DSM 2782</name>
    <dbReference type="NCBI Taxonomy" id="588581"/>
    <lineage>
        <taxon>Bacteria</taxon>
        <taxon>Bacillati</taxon>
        <taxon>Bacillota</taxon>
        <taxon>Clostridia</taxon>
        <taxon>Eubacteriales</taxon>
        <taxon>Oscillospiraceae</taxon>
        <taxon>Ruminiclostridium</taxon>
    </lineage>
</organism>
<comment type="function">
    <text evidence="11 13">F(1)F(0) ATP synthase produces ATP from ADP in the presence of a proton or sodium gradient. F-type ATPases consist of two structural domains, F(1) containing the extramembraneous catalytic core and F(0) containing the membrane proton channel, linked together by a central stalk and a peripheral stalk. During catalysis, ATP synthesis in the catalytic domain of F(1) is coupled via a rotary mechanism of the central stalk subunits to proton translocation.</text>
</comment>
<evidence type="ECO:0000256" key="5">
    <source>
        <dbReference type="ARBA" id="ARBA00022692"/>
    </source>
</evidence>
<keyword evidence="10 13" id="KW-0066">ATP synthesis</keyword>
<comment type="similarity">
    <text evidence="1 13 14">Belongs to the ATPase B chain family.</text>
</comment>
<evidence type="ECO:0000256" key="10">
    <source>
        <dbReference type="ARBA" id="ARBA00023310"/>
    </source>
</evidence>
<dbReference type="PANTHER" id="PTHR33445:SF1">
    <property type="entry name" value="ATP SYNTHASE SUBUNIT B"/>
    <property type="match status" value="1"/>
</dbReference>
<dbReference type="eggNOG" id="COG0711">
    <property type="taxonomic scope" value="Bacteria"/>
</dbReference>
<keyword evidence="8 13" id="KW-0406">Ion transport</keyword>
<evidence type="ECO:0000313" key="17">
    <source>
        <dbReference type="Proteomes" id="UP000003860"/>
    </source>
</evidence>
<dbReference type="EMBL" id="ACXX02000008">
    <property type="protein sequence ID" value="EGD47340.1"/>
    <property type="molecule type" value="Genomic_DNA"/>
</dbReference>
<dbReference type="GO" id="GO:0012505">
    <property type="term" value="C:endomembrane system"/>
    <property type="evidence" value="ECO:0007669"/>
    <property type="project" value="UniProtKB-SubCell"/>
</dbReference>
<keyword evidence="6 13" id="KW-0375">Hydrogen ion transport</keyword>
<dbReference type="InterPro" id="IPR050059">
    <property type="entry name" value="ATP_synthase_B_chain"/>
</dbReference>
<dbReference type="RefSeq" id="WP_004619744.1">
    <property type="nucleotide sequence ID" value="NZ_ACXX02000008.1"/>
</dbReference>
<evidence type="ECO:0000256" key="6">
    <source>
        <dbReference type="ARBA" id="ARBA00022781"/>
    </source>
</evidence>
<keyword evidence="17" id="KW-1185">Reference proteome</keyword>
<evidence type="ECO:0000256" key="7">
    <source>
        <dbReference type="ARBA" id="ARBA00022989"/>
    </source>
</evidence>
<keyword evidence="7 13" id="KW-1133">Transmembrane helix</keyword>
<evidence type="ECO:0000256" key="2">
    <source>
        <dbReference type="ARBA" id="ARBA00022448"/>
    </source>
</evidence>
<evidence type="ECO:0000256" key="13">
    <source>
        <dbReference type="HAMAP-Rule" id="MF_01398"/>
    </source>
</evidence>
<comment type="subunit">
    <text evidence="13">F-type ATPases have 2 components, F(1) - the catalytic core - and F(0) - the membrane proton channel. F(1) has five subunits: alpha(3), beta(3), gamma(1), delta(1), epsilon(1). F(0) has three main subunits: a(1), b(2) and c(10-14). The alpha and beta chains form an alternating ring which encloses part of the gamma chain. F(1) is attached to F(0) by a central stalk formed by the gamma and epsilon chains, while a peripheral stalk is formed by the delta and b chains.</text>
</comment>
<keyword evidence="3 13" id="KW-1003">Cell membrane</keyword>
<dbReference type="GO" id="GO:0005886">
    <property type="term" value="C:plasma membrane"/>
    <property type="evidence" value="ECO:0007669"/>
    <property type="project" value="UniProtKB-SubCell"/>
</dbReference>
<comment type="subcellular location">
    <subcellularLocation>
        <location evidence="13">Cell membrane</location>
        <topology evidence="13">Single-pass membrane protein</topology>
    </subcellularLocation>
    <subcellularLocation>
        <location evidence="12">Endomembrane system</location>
        <topology evidence="12">Single-pass membrane protein</topology>
    </subcellularLocation>
</comment>
<comment type="function">
    <text evidence="13">Component of the F(0) channel, it forms part of the peripheral stalk, linking F(1) to F(0).</text>
</comment>
<evidence type="ECO:0000256" key="9">
    <source>
        <dbReference type="ARBA" id="ARBA00023136"/>
    </source>
</evidence>
<protein>
    <recommendedName>
        <fullName evidence="13">ATP synthase subunit b</fullName>
    </recommendedName>
    <alternativeName>
        <fullName evidence="13">ATP synthase F(0) sector subunit b</fullName>
    </alternativeName>
    <alternativeName>
        <fullName evidence="13">ATPase subunit I</fullName>
    </alternativeName>
    <alternativeName>
        <fullName evidence="13">F-type ATPase subunit b</fullName>
        <shortName evidence="13">F-ATPase subunit b</shortName>
    </alternativeName>
</protein>
<dbReference type="CDD" id="cd06503">
    <property type="entry name" value="ATP-synt_Fo_b"/>
    <property type="match status" value="1"/>
</dbReference>
<keyword evidence="4 13" id="KW-0138">CF(0)</keyword>
<comment type="caution">
    <text evidence="16">The sequence shown here is derived from an EMBL/GenBank/DDBJ whole genome shotgun (WGS) entry which is preliminary data.</text>
</comment>
<dbReference type="NCBIfam" id="TIGR01144">
    <property type="entry name" value="ATP_synt_b"/>
    <property type="match status" value="1"/>
</dbReference>
<keyword evidence="9 13" id="KW-0472">Membrane</keyword>
<dbReference type="AlphaFoldDB" id="F1TDP4"/>
<dbReference type="GO" id="GO:0045259">
    <property type="term" value="C:proton-transporting ATP synthase complex"/>
    <property type="evidence" value="ECO:0007669"/>
    <property type="project" value="UniProtKB-KW"/>
</dbReference>
<feature type="transmembrane region" description="Helical" evidence="13">
    <location>
        <begin position="6"/>
        <end position="23"/>
    </location>
</feature>
<evidence type="ECO:0000256" key="1">
    <source>
        <dbReference type="ARBA" id="ARBA00005513"/>
    </source>
</evidence>
<evidence type="ECO:0000256" key="11">
    <source>
        <dbReference type="ARBA" id="ARBA00025198"/>
    </source>
</evidence>
<dbReference type="Pfam" id="PF00430">
    <property type="entry name" value="ATP-synt_B"/>
    <property type="match status" value="1"/>
</dbReference>
<evidence type="ECO:0000256" key="4">
    <source>
        <dbReference type="ARBA" id="ARBA00022547"/>
    </source>
</evidence>
<dbReference type="InterPro" id="IPR005864">
    <property type="entry name" value="ATP_synth_F0_bsu_bac"/>
</dbReference>
<proteinExistence type="inferred from homology"/>
<sequence>MLTPEKYTFLFVALNLLILYFFMKRILFKPVTQFMENRKNSIETALNDAEQAKLEAAESRKSYDQQIRNIKVDSDRLVNEAKQKASREYEEIVAAAKKEAELILQKGREEVERERAEMLKQVKQQIAVLAITAATKVVQQNMDSETNKSLVEKFIDEAGAA</sequence>
<evidence type="ECO:0000256" key="15">
    <source>
        <dbReference type="SAM" id="Coils"/>
    </source>
</evidence>
<accession>F1TDP4</accession>
<evidence type="ECO:0000256" key="8">
    <source>
        <dbReference type="ARBA" id="ARBA00023065"/>
    </source>
</evidence>
<dbReference type="GO" id="GO:0046933">
    <property type="term" value="F:proton-transporting ATP synthase activity, rotational mechanism"/>
    <property type="evidence" value="ECO:0007669"/>
    <property type="project" value="UniProtKB-UniRule"/>
</dbReference>
<evidence type="ECO:0000256" key="3">
    <source>
        <dbReference type="ARBA" id="ARBA00022475"/>
    </source>
</evidence>
<dbReference type="GO" id="GO:0046961">
    <property type="term" value="F:proton-transporting ATPase activity, rotational mechanism"/>
    <property type="evidence" value="ECO:0007669"/>
    <property type="project" value="TreeGrafter"/>
</dbReference>
<dbReference type="InterPro" id="IPR002146">
    <property type="entry name" value="ATP_synth_b/b'su_bac/chlpt"/>
</dbReference>
<dbReference type="STRING" id="588581.Cpap_1923"/>
<dbReference type="InterPro" id="IPR028987">
    <property type="entry name" value="ATP_synth_B-like_membr_sf"/>
</dbReference>
<evidence type="ECO:0000256" key="14">
    <source>
        <dbReference type="RuleBase" id="RU003848"/>
    </source>
</evidence>
<reference evidence="16" key="2">
    <citation type="submission" date="2011-01" db="EMBL/GenBank/DDBJ databases">
        <title>The Non-contiguous Finished genome of Clostridium papyrosolvens.</title>
        <authorList>
            <person name="Lucas S."/>
            <person name="Copeland A."/>
            <person name="Lapidus A."/>
            <person name="Cheng J.-F."/>
            <person name="Goodwin L."/>
            <person name="Pitluck S."/>
            <person name="Misra M."/>
            <person name="Chertkov O."/>
            <person name="Detter J.C."/>
            <person name="Han C."/>
            <person name="Tapia R."/>
            <person name="Land M."/>
            <person name="Hauser L."/>
            <person name="Kyrpides N."/>
            <person name="Ivanova N."/>
            <person name="Pagani I."/>
            <person name="Mouttaki H."/>
            <person name="He Z."/>
            <person name="Zhou J."/>
            <person name="Hemme C.L."/>
            <person name="Woyke T."/>
        </authorList>
    </citation>
    <scope>NUCLEOTIDE SEQUENCE [LARGE SCALE GENOMIC DNA]</scope>
    <source>
        <strain evidence="16">DSM 2782</strain>
    </source>
</reference>